<keyword evidence="9" id="KW-1185">Reference proteome</keyword>
<evidence type="ECO:0000313" key="9">
    <source>
        <dbReference type="Proteomes" id="UP001210925"/>
    </source>
</evidence>
<evidence type="ECO:0000256" key="4">
    <source>
        <dbReference type="ARBA" id="ARBA00022927"/>
    </source>
</evidence>
<comment type="caution">
    <text evidence="8">The sequence shown here is derived from an EMBL/GenBank/DDBJ whole genome shotgun (WGS) entry which is preliminary data.</text>
</comment>
<dbReference type="SUPFAM" id="SSF48371">
    <property type="entry name" value="ARM repeat"/>
    <property type="match status" value="1"/>
</dbReference>
<keyword evidence="4" id="KW-0653">Protein transport</keyword>
<gene>
    <name evidence="8" type="primary">AP3B1</name>
    <name evidence="8" type="ORF">HK103_004761</name>
</gene>
<evidence type="ECO:0000259" key="7">
    <source>
        <dbReference type="Pfam" id="PF01602"/>
    </source>
</evidence>
<name>A0AAD5Y8E5_9FUNG</name>
<evidence type="ECO:0000256" key="3">
    <source>
        <dbReference type="ARBA" id="ARBA00022448"/>
    </source>
</evidence>
<dbReference type="Gene3D" id="1.25.10.10">
    <property type="entry name" value="Leucine-rich Repeat Variant"/>
    <property type="match status" value="1"/>
</dbReference>
<keyword evidence="5" id="KW-0472">Membrane</keyword>
<reference evidence="8" key="1">
    <citation type="submission" date="2020-05" db="EMBL/GenBank/DDBJ databases">
        <title>Phylogenomic resolution of chytrid fungi.</title>
        <authorList>
            <person name="Stajich J.E."/>
            <person name="Amses K."/>
            <person name="Simmons R."/>
            <person name="Seto K."/>
            <person name="Myers J."/>
            <person name="Bonds A."/>
            <person name="Quandt C.A."/>
            <person name="Barry K."/>
            <person name="Liu P."/>
            <person name="Grigoriev I."/>
            <person name="Longcore J.E."/>
            <person name="James T.Y."/>
        </authorList>
    </citation>
    <scope>NUCLEOTIDE SEQUENCE</scope>
    <source>
        <strain evidence="8">PLAUS21</strain>
    </source>
</reference>
<dbReference type="InterPro" id="IPR026739">
    <property type="entry name" value="AP_beta"/>
</dbReference>
<feature type="region of interest" description="Disordered" evidence="6">
    <location>
        <begin position="674"/>
        <end position="701"/>
    </location>
</feature>
<evidence type="ECO:0000256" key="6">
    <source>
        <dbReference type="SAM" id="MobiDB-lite"/>
    </source>
</evidence>
<keyword evidence="3" id="KW-0813">Transport</keyword>
<protein>
    <submittedName>
        <fullName evidence="8">AP-3 complex subunit beta-1</fullName>
    </submittedName>
</protein>
<sequence>MDKVLSQATQLANQIGYTEASKLTYKWASQLVERTKELGGISNVFDATEKDIDQDLESSYEKDKITALKKLLALMSRGENVSKYFAKVIKNVASTSFQVRKLVYIYLLKYAEEEPDLSLLSINTFQKDLSDPNPIIRTVALRVLSSIKVPLIIPIMIMAFKKAISDLSPFVRKAVAISLPKCYRMDSTQKESLVEIIQVLLSDKSPIVIGPTISALNEICPVADEWDQFPMIELLYRYSRRHFTDPKLTNGEINDRDLNLFVNNIKRLLYSQNPLIVLVVTNISYDFGCADLKQDSIRALVHTLCRPRQEQLVILNAMKQFIIRDKTYWGKFLYRFAIYENETKSVRNIKLEILNLLVDEENAFWVLNEFKVYSKSPETDFAQKSMQVWRSFALRLPKIAQSTLEILISLLGSSNGNKSLTVDVVVGEAIITIRCLLQSKVDINDESISTERLIGYLVLKYDGITVPLARASILWLIGRHVSAFAHGPDALRISLNTFKMQDSNVKFQIIVLSVLLVLQTIISPDRFDGKITNFIKIAKEYCFKMGAADTDYDIRDQIRWLENSLNTVSSDVNKCKRLSEILTQLPPKPTSIPLHESAFTIGTMSQYFDVEMEGYRKLPDWPTEVLNSDQRVVPETQAWNRDRVIVNELKPVQRIQKTKQRVISLDDFYADVSSTKATPVPSSSGSSESEDSDSDSNVSNK</sequence>
<proteinExistence type="inferred from homology"/>
<feature type="domain" description="Clathrin/coatomer adaptor adaptin-like N-terminal" evidence="7">
    <location>
        <begin position="49"/>
        <end position="517"/>
    </location>
</feature>
<organism evidence="8 9">
    <name type="scientific">Boothiomyces macroporosus</name>
    <dbReference type="NCBI Taxonomy" id="261099"/>
    <lineage>
        <taxon>Eukaryota</taxon>
        <taxon>Fungi</taxon>
        <taxon>Fungi incertae sedis</taxon>
        <taxon>Chytridiomycota</taxon>
        <taxon>Chytridiomycota incertae sedis</taxon>
        <taxon>Chytridiomycetes</taxon>
        <taxon>Rhizophydiales</taxon>
        <taxon>Terramycetaceae</taxon>
        <taxon>Boothiomyces</taxon>
    </lineage>
</organism>
<dbReference type="Proteomes" id="UP001210925">
    <property type="component" value="Unassembled WGS sequence"/>
</dbReference>
<dbReference type="EMBL" id="JADGKB010000004">
    <property type="protein sequence ID" value="KAJ3261810.1"/>
    <property type="molecule type" value="Genomic_DNA"/>
</dbReference>
<dbReference type="InterPro" id="IPR016024">
    <property type="entry name" value="ARM-type_fold"/>
</dbReference>
<accession>A0AAD5Y8E5</accession>
<dbReference type="Pfam" id="PF01602">
    <property type="entry name" value="Adaptin_N"/>
    <property type="match status" value="1"/>
</dbReference>
<evidence type="ECO:0000313" key="8">
    <source>
        <dbReference type="EMBL" id="KAJ3261810.1"/>
    </source>
</evidence>
<dbReference type="GO" id="GO:0016192">
    <property type="term" value="P:vesicle-mediated transport"/>
    <property type="evidence" value="ECO:0007669"/>
    <property type="project" value="InterPro"/>
</dbReference>
<dbReference type="PANTHER" id="PTHR11134">
    <property type="entry name" value="ADAPTOR COMPLEX SUBUNIT BETA FAMILY MEMBER"/>
    <property type="match status" value="1"/>
</dbReference>
<dbReference type="GO" id="GO:0030117">
    <property type="term" value="C:membrane coat"/>
    <property type="evidence" value="ECO:0007669"/>
    <property type="project" value="InterPro"/>
</dbReference>
<dbReference type="InterPro" id="IPR002553">
    <property type="entry name" value="Clathrin/coatomer_adapt-like_N"/>
</dbReference>
<evidence type="ECO:0000256" key="1">
    <source>
        <dbReference type="ARBA" id="ARBA00004308"/>
    </source>
</evidence>
<dbReference type="InterPro" id="IPR011989">
    <property type="entry name" value="ARM-like"/>
</dbReference>
<comment type="similarity">
    <text evidence="2">Belongs to the adaptor complexes large subunit family.</text>
</comment>
<dbReference type="GO" id="GO:0012505">
    <property type="term" value="C:endomembrane system"/>
    <property type="evidence" value="ECO:0007669"/>
    <property type="project" value="UniProtKB-SubCell"/>
</dbReference>
<dbReference type="AlphaFoldDB" id="A0AAD5Y8E5"/>
<dbReference type="GO" id="GO:0006886">
    <property type="term" value="P:intracellular protein transport"/>
    <property type="evidence" value="ECO:0007669"/>
    <property type="project" value="InterPro"/>
</dbReference>
<evidence type="ECO:0000256" key="2">
    <source>
        <dbReference type="ARBA" id="ARBA00006613"/>
    </source>
</evidence>
<evidence type="ECO:0000256" key="5">
    <source>
        <dbReference type="ARBA" id="ARBA00023136"/>
    </source>
</evidence>
<comment type="subcellular location">
    <subcellularLocation>
        <location evidence="1">Endomembrane system</location>
    </subcellularLocation>
</comment>